<dbReference type="PANTHER" id="PTHR23098">
    <property type="entry name" value="AGAP001331-PA-RELATED"/>
    <property type="match status" value="1"/>
</dbReference>
<feature type="compositionally biased region" description="Polar residues" evidence="1">
    <location>
        <begin position="195"/>
        <end position="213"/>
    </location>
</feature>
<accession>A0AAV7RHP8</accession>
<dbReference type="InterPro" id="IPR028002">
    <property type="entry name" value="Myb_DNA-bind_5"/>
</dbReference>
<name>A0AAV7RHP8_PLEWA</name>
<organism evidence="3 4">
    <name type="scientific">Pleurodeles waltl</name>
    <name type="common">Iberian ribbed newt</name>
    <dbReference type="NCBI Taxonomy" id="8319"/>
    <lineage>
        <taxon>Eukaryota</taxon>
        <taxon>Metazoa</taxon>
        <taxon>Chordata</taxon>
        <taxon>Craniata</taxon>
        <taxon>Vertebrata</taxon>
        <taxon>Euteleostomi</taxon>
        <taxon>Amphibia</taxon>
        <taxon>Batrachia</taxon>
        <taxon>Caudata</taxon>
        <taxon>Salamandroidea</taxon>
        <taxon>Salamandridae</taxon>
        <taxon>Pleurodelinae</taxon>
        <taxon>Pleurodeles</taxon>
    </lineage>
</organism>
<comment type="caution">
    <text evidence="3">The sequence shown here is derived from an EMBL/GenBank/DDBJ whole genome shotgun (WGS) entry which is preliminary data.</text>
</comment>
<dbReference type="GO" id="GO:0005634">
    <property type="term" value="C:nucleus"/>
    <property type="evidence" value="ECO:0007669"/>
    <property type="project" value="TreeGrafter"/>
</dbReference>
<keyword evidence="4" id="KW-1185">Reference proteome</keyword>
<feature type="region of interest" description="Disordered" evidence="1">
    <location>
        <begin position="154"/>
        <end position="291"/>
    </location>
</feature>
<feature type="compositionally biased region" description="Polar residues" evidence="1">
    <location>
        <begin position="221"/>
        <end position="230"/>
    </location>
</feature>
<proteinExistence type="predicted"/>
<feature type="domain" description="Myb/SANT-like DNA-binding" evidence="2">
    <location>
        <begin position="75"/>
        <end position="151"/>
    </location>
</feature>
<dbReference type="Proteomes" id="UP001066276">
    <property type="component" value="Chromosome 5"/>
</dbReference>
<evidence type="ECO:0000259" key="2">
    <source>
        <dbReference type="Pfam" id="PF13873"/>
    </source>
</evidence>
<dbReference type="Pfam" id="PF13873">
    <property type="entry name" value="Myb_DNA-bind_5"/>
    <property type="match status" value="1"/>
</dbReference>
<gene>
    <name evidence="3" type="ORF">NDU88_005151</name>
</gene>
<dbReference type="PANTHER" id="PTHR23098:SF16">
    <property type="entry name" value="REGULATORY PROTEIN ZESTE"/>
    <property type="match status" value="1"/>
</dbReference>
<evidence type="ECO:0000256" key="1">
    <source>
        <dbReference type="SAM" id="MobiDB-lite"/>
    </source>
</evidence>
<evidence type="ECO:0000313" key="4">
    <source>
        <dbReference type="Proteomes" id="UP001066276"/>
    </source>
</evidence>
<feature type="region of interest" description="Disordered" evidence="1">
    <location>
        <begin position="420"/>
        <end position="472"/>
    </location>
</feature>
<reference evidence="3" key="1">
    <citation type="journal article" date="2022" name="bioRxiv">
        <title>Sequencing and chromosome-scale assembly of the giantPleurodeles waltlgenome.</title>
        <authorList>
            <person name="Brown T."/>
            <person name="Elewa A."/>
            <person name="Iarovenko S."/>
            <person name="Subramanian E."/>
            <person name="Araus A.J."/>
            <person name="Petzold A."/>
            <person name="Susuki M."/>
            <person name="Suzuki K.-i.T."/>
            <person name="Hayashi T."/>
            <person name="Toyoda A."/>
            <person name="Oliveira C."/>
            <person name="Osipova E."/>
            <person name="Leigh N.D."/>
            <person name="Simon A."/>
            <person name="Yun M.H."/>
        </authorList>
    </citation>
    <scope>NUCLEOTIDE SEQUENCE</scope>
    <source>
        <strain evidence="3">20211129_DDA</strain>
        <tissue evidence="3">Liver</tissue>
    </source>
</reference>
<dbReference type="EMBL" id="JANPWB010000009">
    <property type="protein sequence ID" value="KAJ1152376.1"/>
    <property type="molecule type" value="Genomic_DNA"/>
</dbReference>
<protein>
    <recommendedName>
        <fullName evidence="2">Myb/SANT-like DNA-binding domain-containing protein</fullName>
    </recommendedName>
</protein>
<evidence type="ECO:0000313" key="3">
    <source>
        <dbReference type="EMBL" id="KAJ1152376.1"/>
    </source>
</evidence>
<sequence>MRLAKCELQIEMQVLQNTPETTPEHSGNTSWHMMMTSQPGSLQIHLGGGRTTPFLTAELHTGETAAAMEGTPRKRKLKFSERELEVLTDECCQHYDELFGRAALNVPEATKRQLWQDIQDKINSLGVSDRSIDEIKKRWYDLRSRTKERVAERLREMKGTGGGPSSVPPPTPLEERVEETLEQEAVSGFGDLDTSEPTTSTGLPQDTTTTHSSQPHEDSSGPASTPTCTANIIPAISTPAAPLSQEAAPATGRSETVENTGQPPLLRRRRSRRSGLQAASGHQPPSHSEAQLLRGQRLQNNILGRISGVLHRFVRNNEASMQQLNSRINTIETNTGDFALAMRDLAAGLLAQAEGGRRRDRQLLHRLDRMATSIGRLAMNTTGLSRRTVGLQVEMGHFAGDVARDLGRLTHVIDLMEARHLSRGTGETPQDSEEGYTVSSVSATDTRVLRSTRQSTAEAPGTSQDGRSRRRT</sequence>
<dbReference type="AlphaFoldDB" id="A0AAV7RHP8"/>
<feature type="compositionally biased region" description="Polar residues" evidence="1">
    <location>
        <begin position="437"/>
        <end position="465"/>
    </location>
</feature>